<organism evidence="4 5">
    <name type="scientific">Butyricicoccus porcorum</name>
    <dbReference type="NCBI Taxonomy" id="1945634"/>
    <lineage>
        <taxon>Bacteria</taxon>
        <taxon>Bacillati</taxon>
        <taxon>Bacillota</taxon>
        <taxon>Clostridia</taxon>
        <taxon>Eubacteriales</taxon>
        <taxon>Butyricicoccaceae</taxon>
        <taxon>Butyricicoccus</taxon>
    </lineage>
</organism>
<comment type="caution">
    <text evidence="4">The sequence shown here is derived from an EMBL/GenBank/DDBJ whole genome shotgun (WGS) entry which is preliminary data.</text>
</comment>
<dbReference type="InterPro" id="IPR010982">
    <property type="entry name" value="Lambda_DNA-bd_dom_sf"/>
</dbReference>
<reference evidence="4 5" key="1">
    <citation type="submission" date="2017-05" db="EMBL/GenBank/DDBJ databases">
        <title>Butyricicoccus porcorum sp. nov. a butyrate-producing bacterium from the swine intestinal tract.</title>
        <authorList>
            <person name="Trachsel J."/>
            <person name="Humphrey S."/>
            <person name="Allen H.K."/>
        </authorList>
    </citation>
    <scope>NUCLEOTIDE SEQUENCE [LARGE SCALE GENOMIC DNA]</scope>
    <source>
        <strain evidence="4">BB10</strain>
    </source>
</reference>
<feature type="transmembrane region" description="Helical" evidence="2">
    <location>
        <begin position="81"/>
        <end position="102"/>
    </location>
</feature>
<sequence>MTISDRIRELRRTRGISQEELAAQIGVSRQAVSKWESGQSVPDLDRVIALSDYFDVTTDYLLKGIQPSAPQAGRQAPNASVFAIAGTAFNVIGLAAACGIWYEQQTATAILIGLILMAMGCMIFGIGIVCSAEATRPAANHLFWKVNIWVLAFLPLAVVYNLLTYGIPAPYPLLFRPIFLFFLFWLVYFAICLLARRQLLRSDRTNDE</sequence>
<evidence type="ECO:0000259" key="3">
    <source>
        <dbReference type="PROSITE" id="PS50943"/>
    </source>
</evidence>
<gene>
    <name evidence="4" type="ORF">CBW42_06825</name>
</gene>
<feature type="domain" description="HTH cro/C1-type" evidence="3">
    <location>
        <begin position="7"/>
        <end position="61"/>
    </location>
</feature>
<keyword evidence="5" id="KW-1185">Reference proteome</keyword>
<dbReference type="OrthoDB" id="9801008at2"/>
<keyword evidence="1" id="KW-0238">DNA-binding</keyword>
<dbReference type="SMART" id="SM00530">
    <property type="entry name" value="HTH_XRE"/>
    <property type="match status" value="1"/>
</dbReference>
<dbReference type="SUPFAM" id="SSF47413">
    <property type="entry name" value="lambda repressor-like DNA-binding domains"/>
    <property type="match status" value="1"/>
</dbReference>
<dbReference type="PANTHER" id="PTHR46558">
    <property type="entry name" value="TRACRIPTIONAL REGULATORY PROTEIN-RELATED-RELATED"/>
    <property type="match status" value="1"/>
</dbReference>
<feature type="transmembrane region" description="Helical" evidence="2">
    <location>
        <begin position="175"/>
        <end position="195"/>
    </location>
</feature>
<evidence type="ECO:0000256" key="2">
    <source>
        <dbReference type="SAM" id="Phobius"/>
    </source>
</evidence>
<keyword evidence="2" id="KW-0812">Transmembrane</keyword>
<dbReference type="Pfam" id="PF01381">
    <property type="entry name" value="HTH_3"/>
    <property type="match status" value="1"/>
</dbReference>
<dbReference type="InterPro" id="IPR001387">
    <property type="entry name" value="Cro/C1-type_HTH"/>
</dbReference>
<feature type="transmembrane region" description="Helical" evidence="2">
    <location>
        <begin position="108"/>
        <end position="130"/>
    </location>
</feature>
<keyword evidence="2" id="KW-0472">Membrane</keyword>
<dbReference type="EMBL" id="NHOC01000005">
    <property type="protein sequence ID" value="OUM20806.1"/>
    <property type="molecule type" value="Genomic_DNA"/>
</dbReference>
<accession>A0A252F4V7</accession>
<evidence type="ECO:0000256" key="1">
    <source>
        <dbReference type="ARBA" id="ARBA00023125"/>
    </source>
</evidence>
<dbReference type="PANTHER" id="PTHR46558:SF11">
    <property type="entry name" value="HTH-TYPE TRANSCRIPTIONAL REGULATOR XRE"/>
    <property type="match status" value="1"/>
</dbReference>
<dbReference type="CDD" id="cd00093">
    <property type="entry name" value="HTH_XRE"/>
    <property type="match status" value="1"/>
</dbReference>
<dbReference type="Proteomes" id="UP000194903">
    <property type="component" value="Unassembled WGS sequence"/>
</dbReference>
<name>A0A252F4V7_9FIRM</name>
<dbReference type="Gene3D" id="1.10.260.40">
    <property type="entry name" value="lambda repressor-like DNA-binding domains"/>
    <property type="match status" value="1"/>
</dbReference>
<proteinExistence type="predicted"/>
<keyword evidence="2" id="KW-1133">Transmembrane helix</keyword>
<feature type="transmembrane region" description="Helical" evidence="2">
    <location>
        <begin position="142"/>
        <end position="163"/>
    </location>
</feature>
<evidence type="ECO:0000313" key="4">
    <source>
        <dbReference type="EMBL" id="OUM20806.1"/>
    </source>
</evidence>
<dbReference type="PROSITE" id="PS50943">
    <property type="entry name" value="HTH_CROC1"/>
    <property type="match status" value="1"/>
</dbReference>
<dbReference type="AlphaFoldDB" id="A0A252F4V7"/>
<protein>
    <submittedName>
        <fullName evidence="4">Transcriptional regulator</fullName>
    </submittedName>
</protein>
<evidence type="ECO:0000313" key="5">
    <source>
        <dbReference type="Proteomes" id="UP000194903"/>
    </source>
</evidence>
<dbReference type="GO" id="GO:0003677">
    <property type="term" value="F:DNA binding"/>
    <property type="evidence" value="ECO:0007669"/>
    <property type="project" value="UniProtKB-KW"/>
</dbReference>